<evidence type="ECO:0000259" key="15">
    <source>
        <dbReference type="PROSITE" id="PS51163"/>
    </source>
</evidence>
<feature type="binding site" evidence="14">
    <location>
        <position position="209"/>
    </location>
    <ligand>
        <name>ATP</name>
        <dbReference type="ChEBI" id="CHEBI:30616"/>
    </ligand>
</feature>
<evidence type="ECO:0000256" key="8">
    <source>
        <dbReference type="ARBA" id="ARBA00022695"/>
    </source>
</evidence>
<evidence type="ECO:0000256" key="10">
    <source>
        <dbReference type="ARBA" id="ARBA00022840"/>
    </source>
</evidence>
<dbReference type="GO" id="GO:0061710">
    <property type="term" value="F:L-threonylcarbamoyladenylate synthase"/>
    <property type="evidence" value="ECO:0007669"/>
    <property type="project" value="UniProtKB-EC"/>
</dbReference>
<evidence type="ECO:0000256" key="14">
    <source>
        <dbReference type="PIRSR" id="PIRSR004930-1"/>
    </source>
</evidence>
<evidence type="ECO:0000256" key="11">
    <source>
        <dbReference type="ARBA" id="ARBA00029774"/>
    </source>
</evidence>
<feature type="binding site" evidence="14">
    <location>
        <position position="72"/>
    </location>
    <ligand>
        <name>ATP</name>
        <dbReference type="ChEBI" id="CHEBI:30616"/>
    </ligand>
</feature>
<keyword evidence="10 13" id="KW-0067">ATP-binding</keyword>
<dbReference type="Proteomes" id="UP000478417">
    <property type="component" value="Unassembled WGS sequence"/>
</dbReference>
<dbReference type="RefSeq" id="WP_163964703.1">
    <property type="nucleotide sequence ID" value="NZ_JAAGNX010000002.1"/>
</dbReference>
<dbReference type="InterPro" id="IPR038385">
    <property type="entry name" value="Sua5/YwlC_C"/>
</dbReference>
<comment type="function">
    <text evidence="13">Required for the formation of a threonylcarbamoyl group on adenosine at position 37 (t(6)A37) in tRNAs that read codons beginning with adenine.</text>
</comment>
<feature type="binding site" evidence="14">
    <location>
        <position position="156"/>
    </location>
    <ligand>
        <name>ATP</name>
        <dbReference type="ChEBI" id="CHEBI:30616"/>
    </ligand>
</feature>
<reference evidence="16 17" key="1">
    <citation type="submission" date="2020-02" db="EMBL/GenBank/DDBJ databases">
        <title>Albibacoteraceae fam. nov., the first described family within the subdivision 4 Verrucomicrobia.</title>
        <authorList>
            <person name="Xi F."/>
        </authorList>
    </citation>
    <scope>NUCLEOTIDE SEQUENCE [LARGE SCALE GENOMIC DNA]</scope>
    <source>
        <strain evidence="16 17">CK1056</strain>
    </source>
</reference>
<dbReference type="GO" id="GO:0006450">
    <property type="term" value="P:regulation of translational fidelity"/>
    <property type="evidence" value="ECO:0007669"/>
    <property type="project" value="TreeGrafter"/>
</dbReference>
<evidence type="ECO:0000256" key="5">
    <source>
        <dbReference type="ARBA" id="ARBA00022490"/>
    </source>
</evidence>
<feature type="domain" description="YrdC-like" evidence="15">
    <location>
        <begin position="27"/>
        <end position="213"/>
    </location>
</feature>
<keyword evidence="6 13" id="KW-0808">Transferase</keyword>
<dbReference type="PIRSF" id="PIRSF004930">
    <property type="entry name" value="Tln_factor_SUA5"/>
    <property type="match status" value="1"/>
</dbReference>
<evidence type="ECO:0000256" key="7">
    <source>
        <dbReference type="ARBA" id="ARBA00022694"/>
    </source>
</evidence>
<evidence type="ECO:0000256" key="4">
    <source>
        <dbReference type="ARBA" id="ARBA00015492"/>
    </source>
</evidence>
<feature type="binding site" evidence="14">
    <location>
        <position position="49"/>
    </location>
    <ligand>
        <name>L-threonine</name>
        <dbReference type="ChEBI" id="CHEBI:57926"/>
    </ligand>
</feature>
<evidence type="ECO:0000256" key="9">
    <source>
        <dbReference type="ARBA" id="ARBA00022741"/>
    </source>
</evidence>
<evidence type="ECO:0000256" key="1">
    <source>
        <dbReference type="ARBA" id="ARBA00004496"/>
    </source>
</evidence>
<dbReference type="PANTHER" id="PTHR17490">
    <property type="entry name" value="SUA5"/>
    <property type="match status" value="1"/>
</dbReference>
<evidence type="ECO:0000256" key="6">
    <source>
        <dbReference type="ARBA" id="ARBA00022679"/>
    </source>
</evidence>
<dbReference type="Gene3D" id="3.90.870.10">
    <property type="entry name" value="DHBP synthase"/>
    <property type="match status" value="1"/>
</dbReference>
<evidence type="ECO:0000313" key="17">
    <source>
        <dbReference type="Proteomes" id="UP000478417"/>
    </source>
</evidence>
<dbReference type="NCBIfam" id="TIGR00057">
    <property type="entry name" value="L-threonylcarbamoyladenylate synthase"/>
    <property type="match status" value="1"/>
</dbReference>
<feature type="binding site" evidence="14">
    <location>
        <position position="194"/>
    </location>
    <ligand>
        <name>L-threonine</name>
        <dbReference type="ChEBI" id="CHEBI:57926"/>
    </ligand>
</feature>
<proteinExistence type="inferred from homology"/>
<protein>
    <recommendedName>
        <fullName evidence="4 13">Threonylcarbamoyl-AMP synthase</fullName>
        <shortName evidence="13">TC-AMP synthase</shortName>
        <ecNumber evidence="3 13">2.7.7.87</ecNumber>
    </recommendedName>
    <alternativeName>
        <fullName evidence="11 13">L-threonylcarbamoyladenylate synthase</fullName>
    </alternativeName>
</protein>
<dbReference type="InterPro" id="IPR010923">
    <property type="entry name" value="T(6)A37_SUA5"/>
</dbReference>
<dbReference type="GO" id="GO:0005524">
    <property type="term" value="F:ATP binding"/>
    <property type="evidence" value="ECO:0007669"/>
    <property type="project" value="UniProtKB-UniRule"/>
</dbReference>
<feature type="binding site" evidence="14">
    <location>
        <position position="249"/>
    </location>
    <ligand>
        <name>ATP</name>
        <dbReference type="ChEBI" id="CHEBI:30616"/>
    </ligand>
</feature>
<dbReference type="Pfam" id="PF01300">
    <property type="entry name" value="Sua5_yciO_yrdC"/>
    <property type="match status" value="1"/>
</dbReference>
<accession>A0A6B2M1I5</accession>
<feature type="binding site" evidence="14">
    <location>
        <position position="134"/>
    </location>
    <ligand>
        <name>L-threonine</name>
        <dbReference type="ChEBI" id="CHEBI:57926"/>
    </ligand>
</feature>
<dbReference type="EC" id="2.7.7.87" evidence="3 13"/>
<comment type="subcellular location">
    <subcellularLocation>
        <location evidence="1 13">Cytoplasm</location>
    </subcellularLocation>
</comment>
<evidence type="ECO:0000313" key="16">
    <source>
        <dbReference type="EMBL" id="NDV62583.1"/>
    </source>
</evidence>
<dbReference type="Gene3D" id="3.40.50.11030">
    <property type="entry name" value="Threonylcarbamoyl-AMP synthase, C-terminal domain"/>
    <property type="match status" value="1"/>
</dbReference>
<dbReference type="PROSITE" id="PS51163">
    <property type="entry name" value="YRDC"/>
    <property type="match status" value="1"/>
</dbReference>
<comment type="catalytic activity">
    <reaction evidence="12 13">
        <text>L-threonine + hydrogencarbonate + ATP = L-threonylcarbamoyladenylate + diphosphate + H2O</text>
        <dbReference type="Rhea" id="RHEA:36407"/>
        <dbReference type="ChEBI" id="CHEBI:15377"/>
        <dbReference type="ChEBI" id="CHEBI:17544"/>
        <dbReference type="ChEBI" id="CHEBI:30616"/>
        <dbReference type="ChEBI" id="CHEBI:33019"/>
        <dbReference type="ChEBI" id="CHEBI:57926"/>
        <dbReference type="ChEBI" id="CHEBI:73682"/>
        <dbReference type="EC" id="2.7.7.87"/>
    </reaction>
</comment>
<dbReference type="InterPro" id="IPR017945">
    <property type="entry name" value="DHBP_synth_RibB-like_a/b_dom"/>
</dbReference>
<comment type="similarity">
    <text evidence="2 13">Belongs to the SUA5 family.</text>
</comment>
<gene>
    <name evidence="16" type="ORF">G0Q06_08980</name>
</gene>
<sequence length="347" mass="37658">MSKSSFEFYKKAPPDGGASSFVYPPSEANIRFFAEALQNGCVVGLPTETVYGLAALALDEQACHSIFSIKGRPLMDPLIVHVADLEMARSLAIVPEDGRILAEAFWPGPLTLVLKKRSIVPDLITAGKETVAIRMPRHPVAKKLLHQLNAPLAAPSANPFGYVSPTRPEHVTSAFGDKVPFVLDGGPCEVGLESTIVDLSKGKNPAILRPGAVTAEQISDHLRLPVQTKLLNLEETEAATAPGTMLRHYSPKTKMIAFELGSIPKTAKNEAIAFLQRPGTLNPSREQATFWFSEDGDMEIVARTLFDLLRKLDAKGFERIFCELPPANADGLVLAIRDRLSRAASIK</sequence>
<evidence type="ECO:0000256" key="13">
    <source>
        <dbReference type="PIRNR" id="PIRNR004930"/>
    </source>
</evidence>
<name>A0A6B2M1I5_9BACT</name>
<keyword evidence="5 13" id="KW-0963">Cytoplasm</keyword>
<feature type="binding site" evidence="14">
    <location>
        <position position="164"/>
    </location>
    <ligand>
        <name>ATP</name>
        <dbReference type="ChEBI" id="CHEBI:30616"/>
    </ligand>
</feature>
<dbReference type="PANTHER" id="PTHR17490:SF16">
    <property type="entry name" value="THREONYLCARBAMOYL-AMP SYNTHASE"/>
    <property type="match status" value="1"/>
</dbReference>
<organism evidence="16 17">
    <name type="scientific">Oceanipulchritudo coccoides</name>
    <dbReference type="NCBI Taxonomy" id="2706888"/>
    <lineage>
        <taxon>Bacteria</taxon>
        <taxon>Pseudomonadati</taxon>
        <taxon>Verrucomicrobiota</taxon>
        <taxon>Opitutia</taxon>
        <taxon>Puniceicoccales</taxon>
        <taxon>Oceanipulchritudinaceae</taxon>
        <taxon>Oceanipulchritudo</taxon>
    </lineage>
</organism>
<evidence type="ECO:0000256" key="12">
    <source>
        <dbReference type="ARBA" id="ARBA00048366"/>
    </source>
</evidence>
<dbReference type="InterPro" id="IPR005145">
    <property type="entry name" value="Sua5_C"/>
</dbReference>
<keyword evidence="8 13" id="KW-0548">Nucleotidyltransferase</keyword>
<dbReference type="InterPro" id="IPR006070">
    <property type="entry name" value="Sua5-like_dom"/>
</dbReference>
<dbReference type="FunFam" id="3.90.870.10:FF:000009">
    <property type="entry name" value="Threonylcarbamoyl-AMP synthase, putative"/>
    <property type="match status" value="1"/>
</dbReference>
<keyword evidence="17" id="KW-1185">Reference proteome</keyword>
<dbReference type="EMBL" id="JAAGNX010000002">
    <property type="protein sequence ID" value="NDV62583.1"/>
    <property type="molecule type" value="Genomic_DNA"/>
</dbReference>
<feature type="binding site" evidence="14">
    <location>
        <position position="81"/>
    </location>
    <ligand>
        <name>L-threonine</name>
        <dbReference type="ChEBI" id="CHEBI:57926"/>
    </ligand>
</feature>
<dbReference type="SUPFAM" id="SSF55821">
    <property type="entry name" value="YrdC/RibB"/>
    <property type="match status" value="1"/>
</dbReference>
<dbReference type="InterPro" id="IPR050156">
    <property type="entry name" value="TC-AMP_synthase_SUA5"/>
</dbReference>
<feature type="binding site" evidence="14">
    <location>
        <position position="154"/>
    </location>
    <ligand>
        <name>L-threonine</name>
        <dbReference type="ChEBI" id="CHEBI:57926"/>
    </ligand>
</feature>
<dbReference type="GO" id="GO:0008033">
    <property type="term" value="P:tRNA processing"/>
    <property type="evidence" value="ECO:0007669"/>
    <property type="project" value="UniProtKB-KW"/>
</dbReference>
<dbReference type="GO" id="GO:0003725">
    <property type="term" value="F:double-stranded RNA binding"/>
    <property type="evidence" value="ECO:0007669"/>
    <property type="project" value="UniProtKB-UniRule"/>
</dbReference>
<dbReference type="AlphaFoldDB" id="A0A6B2M1I5"/>
<evidence type="ECO:0000256" key="2">
    <source>
        <dbReference type="ARBA" id="ARBA00007663"/>
    </source>
</evidence>
<dbReference type="GO" id="GO:0000049">
    <property type="term" value="F:tRNA binding"/>
    <property type="evidence" value="ECO:0007669"/>
    <property type="project" value="TreeGrafter"/>
</dbReference>
<comment type="caution">
    <text evidence="16">The sequence shown here is derived from an EMBL/GenBank/DDBJ whole genome shotgun (WGS) entry which is preliminary data.</text>
</comment>
<evidence type="ECO:0000256" key="3">
    <source>
        <dbReference type="ARBA" id="ARBA00012584"/>
    </source>
</evidence>
<dbReference type="GO" id="GO:0005737">
    <property type="term" value="C:cytoplasm"/>
    <property type="evidence" value="ECO:0007669"/>
    <property type="project" value="UniProtKB-SubCell"/>
</dbReference>
<dbReference type="Pfam" id="PF03481">
    <property type="entry name" value="Sua5_C"/>
    <property type="match status" value="1"/>
</dbReference>
<feature type="binding site" evidence="14">
    <location>
        <position position="130"/>
    </location>
    <ligand>
        <name>ATP</name>
        <dbReference type="ChEBI" id="CHEBI:30616"/>
    </ligand>
</feature>
<keyword evidence="7 13" id="KW-0819">tRNA processing</keyword>
<keyword evidence="9 13" id="KW-0547">Nucleotide-binding</keyword>